<dbReference type="AlphaFoldDB" id="A0AAI9VCT5"/>
<keyword evidence="2" id="KW-1185">Reference proteome</keyword>
<name>A0AAI9VCT5_9PEZI</name>
<gene>
    <name evidence="1" type="ORF">CCUS01_00643</name>
</gene>
<protein>
    <submittedName>
        <fullName evidence="1">Uncharacterized protein</fullName>
    </submittedName>
</protein>
<dbReference type="EMBL" id="MPDP01000112">
    <property type="protein sequence ID" value="KAK1480087.1"/>
    <property type="molecule type" value="Genomic_DNA"/>
</dbReference>
<dbReference type="Proteomes" id="UP001239213">
    <property type="component" value="Unassembled WGS sequence"/>
</dbReference>
<comment type="caution">
    <text evidence="1">The sequence shown here is derived from an EMBL/GenBank/DDBJ whole genome shotgun (WGS) entry which is preliminary data.</text>
</comment>
<sequence>MTTPPSHCRDPHDGAEHQTDCRYRLVLLSHCDSSRTPVTDCQRRDLPRPSPHPATTSSNILFQLFSPLALVFSHRANHILRHDSVPRTLTPRWLLASPRLQGSIVSFGRDRQHANLLQAPNKAANLPLGCFIEIKPGTVNLHLSILCSVRISLQDPPRFCFGSDEKHMAAASSSGASAKRLLNSHPSDENLTCGMPKRMAGPEKLVTLLLKTLIPILLSTPWDEMPDVVSRVEWLVFSDC</sequence>
<reference evidence="1" key="1">
    <citation type="submission" date="2016-11" db="EMBL/GenBank/DDBJ databases">
        <title>The genome sequence of Colletotrichum cuscutae.</title>
        <authorList>
            <person name="Baroncelli R."/>
        </authorList>
    </citation>
    <scope>NUCLEOTIDE SEQUENCE</scope>
    <source>
        <strain evidence="1">IMI 304802</strain>
    </source>
</reference>
<evidence type="ECO:0000313" key="2">
    <source>
        <dbReference type="Proteomes" id="UP001239213"/>
    </source>
</evidence>
<evidence type="ECO:0000313" key="1">
    <source>
        <dbReference type="EMBL" id="KAK1480087.1"/>
    </source>
</evidence>
<proteinExistence type="predicted"/>
<organism evidence="1 2">
    <name type="scientific">Colletotrichum cuscutae</name>
    <dbReference type="NCBI Taxonomy" id="1209917"/>
    <lineage>
        <taxon>Eukaryota</taxon>
        <taxon>Fungi</taxon>
        <taxon>Dikarya</taxon>
        <taxon>Ascomycota</taxon>
        <taxon>Pezizomycotina</taxon>
        <taxon>Sordariomycetes</taxon>
        <taxon>Hypocreomycetidae</taxon>
        <taxon>Glomerellales</taxon>
        <taxon>Glomerellaceae</taxon>
        <taxon>Colletotrichum</taxon>
        <taxon>Colletotrichum acutatum species complex</taxon>
    </lineage>
</organism>
<accession>A0AAI9VCT5</accession>